<dbReference type="HAMAP" id="MF_03152">
    <property type="entry name" value="TRM5"/>
    <property type="match status" value="1"/>
</dbReference>
<dbReference type="InterPro" id="IPR025792">
    <property type="entry name" value="tRNA_Gua_MeTrfase_euk"/>
</dbReference>
<dbReference type="FunFam" id="3.30.300.110:FF:000001">
    <property type="entry name" value="tRNA (guanine(37)-N1)-methyltransferase"/>
    <property type="match status" value="1"/>
</dbReference>
<evidence type="ECO:0000256" key="11">
    <source>
        <dbReference type="SAM" id="MobiDB-lite"/>
    </source>
</evidence>
<evidence type="ECO:0000256" key="7">
    <source>
        <dbReference type="ARBA" id="ARBA00023128"/>
    </source>
</evidence>
<evidence type="ECO:0000256" key="8">
    <source>
        <dbReference type="ARBA" id="ARBA00023242"/>
    </source>
</evidence>
<evidence type="ECO:0000256" key="1">
    <source>
        <dbReference type="ARBA" id="ARBA00009775"/>
    </source>
</evidence>
<keyword evidence="4 10" id="KW-0808">Transferase</keyword>
<dbReference type="InterPro" id="IPR029063">
    <property type="entry name" value="SAM-dependent_MTases_sf"/>
</dbReference>
<evidence type="ECO:0000313" key="14">
    <source>
        <dbReference type="Proteomes" id="UP000053815"/>
    </source>
</evidence>
<evidence type="ECO:0000256" key="5">
    <source>
        <dbReference type="ARBA" id="ARBA00022691"/>
    </source>
</evidence>
<evidence type="ECO:0000256" key="6">
    <source>
        <dbReference type="ARBA" id="ARBA00022694"/>
    </source>
</evidence>
<dbReference type="GO" id="GO:0070901">
    <property type="term" value="P:mitochondrial tRNA methylation"/>
    <property type="evidence" value="ECO:0007669"/>
    <property type="project" value="TreeGrafter"/>
</dbReference>
<evidence type="ECO:0000256" key="4">
    <source>
        <dbReference type="ARBA" id="ARBA00022679"/>
    </source>
</evidence>
<comment type="similarity">
    <text evidence="10">Belongs to the TRM5 / TYW2 family.</text>
</comment>
<dbReference type="Gene3D" id="3.40.50.150">
    <property type="entry name" value="Vaccinia Virus protein VP39"/>
    <property type="match status" value="1"/>
</dbReference>
<dbReference type="STRING" id="91626.A0A0C9LTZ3"/>
<accession>A0A0C9LTZ3</accession>
<evidence type="ECO:0000256" key="9">
    <source>
        <dbReference type="ARBA" id="ARBA00047783"/>
    </source>
</evidence>
<keyword evidence="7 10" id="KW-0496">Mitochondrion</keyword>
<feature type="binding site" evidence="10">
    <location>
        <position position="237"/>
    </location>
    <ligand>
        <name>S-adenosyl-L-methionine</name>
        <dbReference type="ChEBI" id="CHEBI:59789"/>
    </ligand>
</feature>
<dbReference type="CDD" id="cd02440">
    <property type="entry name" value="AdoMet_MTases"/>
    <property type="match status" value="1"/>
</dbReference>
<comment type="similarity">
    <text evidence="1">Belongs to the class I-like SAM-binding methyltransferase superfamily. TRM5/TYW2 family.</text>
</comment>
<comment type="subcellular location">
    <subcellularLocation>
        <location evidence="10">Mitochondrion matrix</location>
    </subcellularLocation>
    <subcellularLocation>
        <location evidence="10">Nucleus</location>
    </subcellularLocation>
    <subcellularLocation>
        <location evidence="10">Cytoplasm</location>
    </subcellularLocation>
    <text evidence="10">Predominantly in the mitochondria and in the nucleus.</text>
</comment>
<evidence type="ECO:0000256" key="10">
    <source>
        <dbReference type="HAMAP-Rule" id="MF_03152"/>
    </source>
</evidence>
<sequence>MNAIAPPLHRGMKELERSAFKKVIKTLAIKVPTKQVGLAKKSFQDDLFNQPRLRNVEPDPSSKETKLVLLNLGVQNAGKQMRLPWSRELLILIRFEAENLSKEKQEFLQQHNWELVQHELELDYNFWTAEQILHAVMPEDSTDIPSSFTQVGHIAHMNLRENYYPWKHLIGEVILDKNKNITTVVNKTNSIDTTFRFFKMEILAGKDDMIAEVKESGCKFKFDFSKVYWNSRLHTEHDRLVQLFKPNEYVCDVFAGVGPFALPAAKKGSIVYANDLNPSSYEYMKENIKHNKITSGIFPYNMDGRAFIKQAVKDLQATSADEWKTFDHFVMNLPATAIDFLDAFRGLYHDQKDLFNASARAKLPMIHCHCFTKSSDAMQDISERVGQIMGGKPDISKSSVHWVRNVAPKKDMYCISFPLSSDIAFAATPVSHNSNNNSEKRKLEDISASASGHQKTPRLE</sequence>
<keyword evidence="3 10" id="KW-0489">Methyltransferase</keyword>
<dbReference type="Proteomes" id="UP000053815">
    <property type="component" value="Unassembled WGS sequence"/>
</dbReference>
<comment type="function">
    <text evidence="10">Specifically methylates the N1 position of guanosine-37 in various cytoplasmic and mitochondrial tRNAs. Methylation is not dependent on the nature of the nucleoside 5' of the target nucleoside. This is the first step in the biosynthesis of wybutosine (yW), a modified base adjacent to the anticodon of tRNAs and required for accurate decoding.</text>
</comment>
<dbReference type="GO" id="GO:0005634">
    <property type="term" value="C:nucleus"/>
    <property type="evidence" value="ECO:0007669"/>
    <property type="project" value="UniProtKB-SubCell"/>
</dbReference>
<organism evidence="13">
    <name type="scientific">Mucor ambiguus</name>
    <dbReference type="NCBI Taxonomy" id="91626"/>
    <lineage>
        <taxon>Eukaryota</taxon>
        <taxon>Fungi</taxon>
        <taxon>Fungi incertae sedis</taxon>
        <taxon>Mucoromycota</taxon>
        <taxon>Mucoromycotina</taxon>
        <taxon>Mucoromycetes</taxon>
        <taxon>Mucorales</taxon>
        <taxon>Mucorineae</taxon>
        <taxon>Mucoraceae</taxon>
        <taxon>Mucor</taxon>
    </lineage>
</organism>
<evidence type="ECO:0000256" key="2">
    <source>
        <dbReference type="ARBA" id="ARBA00022490"/>
    </source>
</evidence>
<proteinExistence type="inferred from homology"/>
<keyword evidence="5 10" id="KW-0949">S-adenosyl-L-methionine</keyword>
<evidence type="ECO:0000313" key="13">
    <source>
        <dbReference type="EMBL" id="GAN04200.1"/>
    </source>
</evidence>
<feature type="binding site" evidence="10">
    <location>
        <position position="332"/>
    </location>
    <ligand>
        <name>S-adenosyl-L-methionine</name>
        <dbReference type="ChEBI" id="CHEBI:59789"/>
    </ligand>
</feature>
<dbReference type="Pfam" id="PF02475">
    <property type="entry name" value="TRM5-TYW2_MTfase"/>
    <property type="match status" value="1"/>
</dbReference>
<dbReference type="OrthoDB" id="408788at2759"/>
<dbReference type="GO" id="GO:0052906">
    <property type="term" value="F:tRNA (guanine(37)-N1)-methyltransferase activity"/>
    <property type="evidence" value="ECO:0007669"/>
    <property type="project" value="UniProtKB-UniRule"/>
</dbReference>
<dbReference type="PANTHER" id="PTHR23245:SF36">
    <property type="entry name" value="TRNA (GUANINE(37)-N1)-METHYLTRANSFERASE"/>
    <property type="match status" value="1"/>
</dbReference>
<dbReference type="EC" id="2.1.1.228" evidence="10"/>
<dbReference type="PANTHER" id="PTHR23245">
    <property type="entry name" value="TRNA METHYLTRANSFERASE"/>
    <property type="match status" value="1"/>
</dbReference>
<dbReference type="InterPro" id="IPR056743">
    <property type="entry name" value="TRM5-TYW2-like_MTfase"/>
</dbReference>
<dbReference type="GO" id="GO:0005759">
    <property type="term" value="C:mitochondrial matrix"/>
    <property type="evidence" value="ECO:0007669"/>
    <property type="project" value="UniProtKB-SubCell"/>
</dbReference>
<evidence type="ECO:0000259" key="12">
    <source>
        <dbReference type="PROSITE" id="PS51684"/>
    </source>
</evidence>
<feature type="domain" description="SAM-dependent methyltransferase TRM5/TYW2-type" evidence="12">
    <location>
        <begin position="148"/>
        <end position="421"/>
    </location>
</feature>
<keyword evidence="14" id="KW-1185">Reference proteome</keyword>
<reference evidence="13" key="1">
    <citation type="submission" date="2014-09" db="EMBL/GenBank/DDBJ databases">
        <title>Draft genome sequence of an oleaginous Mucoromycotina fungus Mucor ambiguus NBRC6742.</title>
        <authorList>
            <person name="Takeda I."/>
            <person name="Yamane N."/>
            <person name="Morita T."/>
            <person name="Tamano K."/>
            <person name="Machida M."/>
            <person name="Baker S."/>
            <person name="Koike H."/>
        </authorList>
    </citation>
    <scope>NUCLEOTIDE SEQUENCE</scope>
    <source>
        <strain evidence="13">NBRC 6742</strain>
    </source>
</reference>
<dbReference type="PROSITE" id="PS51684">
    <property type="entry name" value="SAM_MT_TRM5_TYW2"/>
    <property type="match status" value="1"/>
</dbReference>
<dbReference type="EMBL" id="DF836346">
    <property type="protein sequence ID" value="GAN04200.1"/>
    <property type="molecule type" value="Genomic_DNA"/>
</dbReference>
<feature type="binding site" evidence="10">
    <location>
        <begin position="275"/>
        <end position="276"/>
    </location>
    <ligand>
        <name>S-adenosyl-L-methionine</name>
        <dbReference type="ChEBI" id="CHEBI:59789"/>
    </ligand>
</feature>
<dbReference type="InterPro" id="IPR056744">
    <property type="entry name" value="TRM5/TYW2-like_N"/>
</dbReference>
<protein>
    <recommendedName>
        <fullName evidence="10">tRNA (guanine(37)-N1)-methyltransferase</fullName>
        <ecNumber evidence="10">2.1.1.228</ecNumber>
    </recommendedName>
    <alternativeName>
        <fullName evidence="10">M1G-methyltransferase</fullName>
    </alternativeName>
    <alternativeName>
        <fullName evidence="10">tRNA [GM37] methyltransferase</fullName>
    </alternativeName>
    <alternativeName>
        <fullName evidence="10">tRNA methyltransferase 5</fullName>
    </alternativeName>
</protein>
<keyword evidence="6 10" id="KW-0819">tRNA processing</keyword>
<gene>
    <name evidence="10" type="primary">TRM5</name>
    <name evidence="13" type="ORF">MAM1_0057d03660</name>
</gene>
<comment type="subunit">
    <text evidence="10">Monomer.</text>
</comment>
<dbReference type="InterPro" id="IPR030382">
    <property type="entry name" value="MeTrfase_TRM5/TYW2"/>
</dbReference>
<dbReference type="AlphaFoldDB" id="A0A0C9LTZ3"/>
<feature type="region of interest" description="Disordered" evidence="11">
    <location>
        <begin position="430"/>
        <end position="460"/>
    </location>
</feature>
<keyword evidence="2 10" id="KW-0963">Cytoplasm</keyword>
<dbReference type="Pfam" id="PF25133">
    <property type="entry name" value="TYW2_N_2"/>
    <property type="match status" value="1"/>
</dbReference>
<comment type="catalytic activity">
    <reaction evidence="9 10">
        <text>guanosine(37) in tRNA + S-adenosyl-L-methionine = N(1)-methylguanosine(37) in tRNA + S-adenosyl-L-homocysteine + H(+)</text>
        <dbReference type="Rhea" id="RHEA:36899"/>
        <dbReference type="Rhea" id="RHEA-COMP:10145"/>
        <dbReference type="Rhea" id="RHEA-COMP:10147"/>
        <dbReference type="ChEBI" id="CHEBI:15378"/>
        <dbReference type="ChEBI" id="CHEBI:57856"/>
        <dbReference type="ChEBI" id="CHEBI:59789"/>
        <dbReference type="ChEBI" id="CHEBI:73542"/>
        <dbReference type="ChEBI" id="CHEBI:74269"/>
        <dbReference type="EC" id="2.1.1.228"/>
    </reaction>
</comment>
<dbReference type="SUPFAM" id="SSF53335">
    <property type="entry name" value="S-adenosyl-L-methionine-dependent methyltransferases"/>
    <property type="match status" value="1"/>
</dbReference>
<dbReference type="Gene3D" id="3.30.300.110">
    <property type="entry name" value="Met-10+ protein-like domains"/>
    <property type="match status" value="1"/>
</dbReference>
<feature type="binding site" evidence="10">
    <location>
        <begin position="303"/>
        <end position="304"/>
    </location>
    <ligand>
        <name>S-adenosyl-L-methionine</name>
        <dbReference type="ChEBI" id="CHEBI:59789"/>
    </ligand>
</feature>
<evidence type="ECO:0000256" key="3">
    <source>
        <dbReference type="ARBA" id="ARBA00022603"/>
    </source>
</evidence>
<keyword evidence="8 10" id="KW-0539">Nucleus</keyword>
<name>A0A0C9LTZ3_9FUNG</name>
<dbReference type="GO" id="GO:0002939">
    <property type="term" value="P:tRNA N1-guanine methylation"/>
    <property type="evidence" value="ECO:0007669"/>
    <property type="project" value="TreeGrafter"/>
</dbReference>